<dbReference type="InterPro" id="IPR003245">
    <property type="entry name" value="Phytocyanin_dom"/>
</dbReference>
<keyword evidence="1" id="KW-0479">Metal-binding</keyword>
<dbReference type="FunFam" id="2.60.40.420:FF:000003">
    <property type="entry name" value="Blue copper"/>
    <property type="match status" value="1"/>
</dbReference>
<dbReference type="GO" id="GO:0009055">
    <property type="term" value="F:electron transfer activity"/>
    <property type="evidence" value="ECO:0007669"/>
    <property type="project" value="InterPro"/>
</dbReference>
<feature type="domain" description="Phytocyanin" evidence="5">
    <location>
        <begin position="24"/>
        <end position="123"/>
    </location>
</feature>
<evidence type="ECO:0000313" key="6">
    <source>
        <dbReference type="EMBL" id="KAF5800328.1"/>
    </source>
</evidence>
<evidence type="ECO:0000313" key="8">
    <source>
        <dbReference type="Proteomes" id="UP000215914"/>
    </source>
</evidence>
<feature type="signal peptide" evidence="4">
    <location>
        <begin position="1"/>
        <end position="23"/>
    </location>
</feature>
<dbReference type="PANTHER" id="PTHR33021:SF507">
    <property type="entry name" value="PHYTOCYANIN DOMAIN-CONTAINING PROTEIN"/>
    <property type="match status" value="1"/>
</dbReference>
<accession>A0A251UFL1</accession>
<dbReference type="InParanoid" id="A0A251UFL1"/>
<dbReference type="InterPro" id="IPR039391">
    <property type="entry name" value="Phytocyanin-like"/>
</dbReference>
<keyword evidence="8" id="KW-1185">Reference proteome</keyword>
<evidence type="ECO:0000256" key="3">
    <source>
        <dbReference type="SAM" id="MobiDB-lite"/>
    </source>
</evidence>
<feature type="region of interest" description="Disordered" evidence="3">
    <location>
        <begin position="130"/>
        <end position="180"/>
    </location>
</feature>
<keyword evidence="2" id="KW-0325">Glycoprotein</keyword>
<reference evidence="7" key="2">
    <citation type="submission" date="2017-02" db="EMBL/GenBank/DDBJ databases">
        <title>Sunflower complete genome.</title>
        <authorList>
            <person name="Langlade N."/>
            <person name="Munos S."/>
        </authorList>
    </citation>
    <scope>NUCLEOTIDE SEQUENCE [LARGE SCALE GENOMIC DNA]</scope>
    <source>
        <tissue evidence="7">Leaves</tissue>
    </source>
</reference>
<dbReference type="InterPro" id="IPR008972">
    <property type="entry name" value="Cupredoxin"/>
</dbReference>
<dbReference type="Gene3D" id="2.60.40.420">
    <property type="entry name" value="Cupredoxins - blue copper proteins"/>
    <property type="match status" value="1"/>
</dbReference>
<dbReference type="AlphaFoldDB" id="A0A251UFL1"/>
<dbReference type="GO" id="GO:0046872">
    <property type="term" value="F:metal ion binding"/>
    <property type="evidence" value="ECO:0007669"/>
    <property type="project" value="UniProtKB-KW"/>
</dbReference>
<dbReference type="EMBL" id="MNCJ02000322">
    <property type="protein sequence ID" value="KAF5800328.1"/>
    <property type="molecule type" value="Genomic_DNA"/>
</dbReference>
<dbReference type="EMBL" id="CM007896">
    <property type="protein sequence ID" value="OTG21572.1"/>
    <property type="molecule type" value="Genomic_DNA"/>
</dbReference>
<organism evidence="7 8">
    <name type="scientific">Helianthus annuus</name>
    <name type="common">Common sunflower</name>
    <dbReference type="NCBI Taxonomy" id="4232"/>
    <lineage>
        <taxon>Eukaryota</taxon>
        <taxon>Viridiplantae</taxon>
        <taxon>Streptophyta</taxon>
        <taxon>Embryophyta</taxon>
        <taxon>Tracheophyta</taxon>
        <taxon>Spermatophyta</taxon>
        <taxon>Magnoliopsida</taxon>
        <taxon>eudicotyledons</taxon>
        <taxon>Gunneridae</taxon>
        <taxon>Pentapetalae</taxon>
        <taxon>asterids</taxon>
        <taxon>campanulids</taxon>
        <taxon>Asterales</taxon>
        <taxon>Asteraceae</taxon>
        <taxon>Asteroideae</taxon>
        <taxon>Heliantheae alliance</taxon>
        <taxon>Heliantheae</taxon>
        <taxon>Helianthus</taxon>
    </lineage>
</organism>
<protein>
    <submittedName>
        <fullName evidence="6">Phytocyanin domain, cupredoxin</fullName>
    </submittedName>
    <submittedName>
        <fullName evidence="7">Putative cupredoxin</fullName>
    </submittedName>
</protein>
<dbReference type="GO" id="GO:0005886">
    <property type="term" value="C:plasma membrane"/>
    <property type="evidence" value="ECO:0000318"/>
    <property type="project" value="GO_Central"/>
</dbReference>
<proteinExistence type="predicted"/>
<dbReference type="Pfam" id="PF02298">
    <property type="entry name" value="Cu_bind_like"/>
    <property type="match status" value="1"/>
</dbReference>
<dbReference type="OMA" id="LTHAGDW"/>
<evidence type="ECO:0000256" key="1">
    <source>
        <dbReference type="ARBA" id="ARBA00022723"/>
    </source>
</evidence>
<dbReference type="CDD" id="cd04216">
    <property type="entry name" value="Phytocyanin"/>
    <property type="match status" value="1"/>
</dbReference>
<evidence type="ECO:0000313" key="7">
    <source>
        <dbReference type="EMBL" id="OTG21572.1"/>
    </source>
</evidence>
<dbReference type="OrthoDB" id="581242at2759"/>
<sequence length="206" mass="21810">MANIVYLLLTLLTITTFATRCLATTYTVGDSMGWDISTDVDSWAKDKHFVVGDVLLFQFSSSHSVAEVNRDSYQGCNTTNVLQPSSSNGSTTFALTKPGDRYFVCGNRLHCYAGMKLHVVVDGKAAEGPVAAAPEPQAGGDSTTTTTATTTTATTTTTPTTTTTTTNTPSKNKKPSSLVPNSVVSVPTGLKSFVFVGFTCILSWII</sequence>
<dbReference type="SUPFAM" id="SSF49503">
    <property type="entry name" value="Cupredoxins"/>
    <property type="match status" value="1"/>
</dbReference>
<evidence type="ECO:0000256" key="2">
    <source>
        <dbReference type="ARBA" id="ARBA00023180"/>
    </source>
</evidence>
<reference evidence="6" key="3">
    <citation type="submission" date="2020-06" db="EMBL/GenBank/DDBJ databases">
        <title>Helianthus annuus Genome sequencing and assembly Release 2.</title>
        <authorList>
            <person name="Gouzy J."/>
            <person name="Langlade N."/>
            <person name="Munos S."/>
        </authorList>
    </citation>
    <scope>NUCLEOTIDE SEQUENCE</scope>
    <source>
        <tissue evidence="6">Leaves</tissue>
    </source>
</reference>
<dbReference type="Proteomes" id="UP000215914">
    <property type="component" value="Chromosome 7"/>
</dbReference>
<evidence type="ECO:0000259" key="5">
    <source>
        <dbReference type="PROSITE" id="PS51485"/>
    </source>
</evidence>
<feature type="chain" id="PRO_5012332196" evidence="4">
    <location>
        <begin position="24"/>
        <end position="206"/>
    </location>
</feature>
<gene>
    <name evidence="7" type="ORF">HannXRQ_Chr07g0205611</name>
    <name evidence="6" type="ORF">HanXRQr2_Chr07g0314821</name>
</gene>
<dbReference type="Gramene" id="mRNA:HanXRQr2_Chr07g0314821">
    <property type="protein sequence ID" value="mRNA:HanXRQr2_Chr07g0314821"/>
    <property type="gene ID" value="HanXRQr2_Chr07g0314821"/>
</dbReference>
<name>A0A251UFL1_HELAN</name>
<dbReference type="PANTHER" id="PTHR33021">
    <property type="entry name" value="BLUE COPPER PROTEIN"/>
    <property type="match status" value="1"/>
</dbReference>
<evidence type="ECO:0000256" key="4">
    <source>
        <dbReference type="SAM" id="SignalP"/>
    </source>
</evidence>
<reference evidence="6 8" key="1">
    <citation type="journal article" date="2017" name="Nature">
        <title>The sunflower genome provides insights into oil metabolism, flowering and Asterid evolution.</title>
        <authorList>
            <person name="Badouin H."/>
            <person name="Gouzy J."/>
            <person name="Grassa C.J."/>
            <person name="Murat F."/>
            <person name="Staton S.E."/>
            <person name="Cottret L."/>
            <person name="Lelandais-Briere C."/>
            <person name="Owens G.L."/>
            <person name="Carrere S."/>
            <person name="Mayjonade B."/>
            <person name="Legrand L."/>
            <person name="Gill N."/>
            <person name="Kane N.C."/>
            <person name="Bowers J.E."/>
            <person name="Hubner S."/>
            <person name="Bellec A."/>
            <person name="Berard A."/>
            <person name="Berges H."/>
            <person name="Blanchet N."/>
            <person name="Boniface M.C."/>
            <person name="Brunel D."/>
            <person name="Catrice O."/>
            <person name="Chaidir N."/>
            <person name="Claudel C."/>
            <person name="Donnadieu C."/>
            <person name="Faraut T."/>
            <person name="Fievet G."/>
            <person name="Helmstetter N."/>
            <person name="King M."/>
            <person name="Knapp S.J."/>
            <person name="Lai Z."/>
            <person name="Le Paslier M.C."/>
            <person name="Lippi Y."/>
            <person name="Lorenzon L."/>
            <person name="Mandel J.R."/>
            <person name="Marage G."/>
            <person name="Marchand G."/>
            <person name="Marquand E."/>
            <person name="Bret-Mestries E."/>
            <person name="Morien E."/>
            <person name="Nambeesan S."/>
            <person name="Nguyen T."/>
            <person name="Pegot-Espagnet P."/>
            <person name="Pouilly N."/>
            <person name="Raftis F."/>
            <person name="Sallet E."/>
            <person name="Schiex T."/>
            <person name="Thomas J."/>
            <person name="Vandecasteele C."/>
            <person name="Vares D."/>
            <person name="Vear F."/>
            <person name="Vautrin S."/>
            <person name="Crespi M."/>
            <person name="Mangin B."/>
            <person name="Burke J.M."/>
            <person name="Salse J."/>
            <person name="Munos S."/>
            <person name="Vincourt P."/>
            <person name="Rieseberg L.H."/>
            <person name="Langlade N.B."/>
        </authorList>
    </citation>
    <scope>NUCLEOTIDE SEQUENCE [LARGE SCALE GENOMIC DNA]</scope>
    <source>
        <strain evidence="8">cv. SF193</strain>
        <tissue evidence="6">Leaves</tissue>
    </source>
</reference>
<keyword evidence="4" id="KW-0732">Signal</keyword>
<dbReference type="PROSITE" id="PS51485">
    <property type="entry name" value="PHYTOCYANIN"/>
    <property type="match status" value="1"/>
</dbReference>